<organism evidence="6 7">
    <name type="scientific">Massilia jejuensis</name>
    <dbReference type="NCBI Taxonomy" id="648894"/>
    <lineage>
        <taxon>Bacteria</taxon>
        <taxon>Pseudomonadati</taxon>
        <taxon>Pseudomonadota</taxon>
        <taxon>Betaproteobacteria</taxon>
        <taxon>Burkholderiales</taxon>
        <taxon>Oxalobacteraceae</taxon>
        <taxon>Telluria group</taxon>
        <taxon>Massilia</taxon>
    </lineage>
</organism>
<dbReference type="PANTHER" id="PTHR30126">
    <property type="entry name" value="HTH-TYPE TRANSCRIPTIONAL REGULATOR"/>
    <property type="match status" value="1"/>
</dbReference>
<protein>
    <submittedName>
        <fullName evidence="6">LysR family transcriptional regulator</fullName>
    </submittedName>
</protein>
<dbReference type="InterPro" id="IPR036390">
    <property type="entry name" value="WH_DNA-bd_sf"/>
</dbReference>
<dbReference type="Gene3D" id="1.10.10.10">
    <property type="entry name" value="Winged helix-like DNA-binding domain superfamily/Winged helix DNA-binding domain"/>
    <property type="match status" value="1"/>
</dbReference>
<keyword evidence="7" id="KW-1185">Reference proteome</keyword>
<keyword evidence="2" id="KW-0805">Transcription regulation</keyword>
<dbReference type="SUPFAM" id="SSF46785">
    <property type="entry name" value="Winged helix' DNA-binding domain"/>
    <property type="match status" value="1"/>
</dbReference>
<evidence type="ECO:0000259" key="5">
    <source>
        <dbReference type="PROSITE" id="PS50931"/>
    </source>
</evidence>
<evidence type="ECO:0000256" key="1">
    <source>
        <dbReference type="ARBA" id="ARBA00009437"/>
    </source>
</evidence>
<evidence type="ECO:0000256" key="2">
    <source>
        <dbReference type="ARBA" id="ARBA00023015"/>
    </source>
</evidence>
<evidence type="ECO:0000256" key="3">
    <source>
        <dbReference type="ARBA" id="ARBA00023125"/>
    </source>
</evidence>
<comment type="similarity">
    <text evidence="1">Belongs to the LysR transcriptional regulatory family.</text>
</comment>
<dbReference type="RefSeq" id="WP_379718446.1">
    <property type="nucleotide sequence ID" value="NZ_JBHSMS010000023.1"/>
</dbReference>
<evidence type="ECO:0000313" key="6">
    <source>
        <dbReference type="EMBL" id="MFC5510786.1"/>
    </source>
</evidence>
<keyword evidence="3" id="KW-0238">DNA-binding</keyword>
<dbReference type="Proteomes" id="UP001596031">
    <property type="component" value="Unassembled WGS sequence"/>
</dbReference>
<dbReference type="InterPro" id="IPR000847">
    <property type="entry name" value="LysR_HTH_N"/>
</dbReference>
<comment type="caution">
    <text evidence="6">The sequence shown here is derived from an EMBL/GenBank/DDBJ whole genome shotgun (WGS) entry which is preliminary data.</text>
</comment>
<dbReference type="PRINTS" id="PR00039">
    <property type="entry name" value="HTHLYSR"/>
</dbReference>
<dbReference type="Gene3D" id="3.40.190.290">
    <property type="match status" value="1"/>
</dbReference>
<dbReference type="InterPro" id="IPR005119">
    <property type="entry name" value="LysR_subst-bd"/>
</dbReference>
<feature type="domain" description="HTH lysR-type" evidence="5">
    <location>
        <begin position="4"/>
        <end position="61"/>
    </location>
</feature>
<dbReference type="SUPFAM" id="SSF53850">
    <property type="entry name" value="Periplasmic binding protein-like II"/>
    <property type="match status" value="1"/>
</dbReference>
<reference evidence="7" key="1">
    <citation type="journal article" date="2019" name="Int. J. Syst. Evol. Microbiol.">
        <title>The Global Catalogue of Microorganisms (GCM) 10K type strain sequencing project: providing services to taxonomists for standard genome sequencing and annotation.</title>
        <authorList>
            <consortium name="The Broad Institute Genomics Platform"/>
            <consortium name="The Broad Institute Genome Sequencing Center for Infectious Disease"/>
            <person name="Wu L."/>
            <person name="Ma J."/>
        </authorList>
    </citation>
    <scope>NUCLEOTIDE SEQUENCE [LARGE SCALE GENOMIC DNA]</scope>
    <source>
        <strain evidence="7">CCUG 38813</strain>
    </source>
</reference>
<dbReference type="Pfam" id="PF03466">
    <property type="entry name" value="LysR_substrate"/>
    <property type="match status" value="1"/>
</dbReference>
<dbReference type="InterPro" id="IPR036388">
    <property type="entry name" value="WH-like_DNA-bd_sf"/>
</dbReference>
<dbReference type="PANTHER" id="PTHR30126:SF5">
    <property type="entry name" value="HTH-TYPE TRANSCRIPTIONAL ACTIVATOR CMPR"/>
    <property type="match status" value="1"/>
</dbReference>
<gene>
    <name evidence="6" type="ORF">ACFPOU_06585</name>
</gene>
<dbReference type="Pfam" id="PF00126">
    <property type="entry name" value="HTH_1"/>
    <property type="match status" value="1"/>
</dbReference>
<proteinExistence type="inferred from homology"/>
<dbReference type="CDD" id="cd08419">
    <property type="entry name" value="PBP2_CbbR_RubisCO_like"/>
    <property type="match status" value="1"/>
</dbReference>
<evidence type="ECO:0000313" key="7">
    <source>
        <dbReference type="Proteomes" id="UP001596031"/>
    </source>
</evidence>
<keyword evidence="4" id="KW-0804">Transcription</keyword>
<sequence length="303" mass="34100">MRRYTLRQLDTFLEVARQLSISRAAEALHVSQPAVSMQLRQLEEIVGMPLYEQVGRKIRLTDAGQEVEQHALAASVQLRQMEDAMAARRGIRKGRVELAMVSTAKYFVPMLLVLFRKQFPDIEVTLQIHNRESIMALLMRNEVDLVIMGRAPETIDCVAYAFATNPLGIICAPSHPFSRRRNAPLSILNDQEFVVRETGSGTRQAMERLFGEQGIHPRVVMEMPSNETIKQAVMAGMGMSFLSLRTIRQELGSGHLALVDIEGLPIVRHWHITHLAAKRLSPAASVFKDFMMTEAASLIRSWA</sequence>
<name>A0ABW0PDQ2_9BURK</name>
<dbReference type="EMBL" id="JBHSMS010000023">
    <property type="protein sequence ID" value="MFC5510786.1"/>
    <property type="molecule type" value="Genomic_DNA"/>
</dbReference>
<accession>A0ABW0PDQ2</accession>
<dbReference type="PROSITE" id="PS50931">
    <property type="entry name" value="HTH_LYSR"/>
    <property type="match status" value="1"/>
</dbReference>
<evidence type="ECO:0000256" key="4">
    <source>
        <dbReference type="ARBA" id="ARBA00023163"/>
    </source>
</evidence>